<feature type="region of interest" description="Disordered" evidence="6">
    <location>
        <begin position="110"/>
        <end position="190"/>
    </location>
</feature>
<name>A0A0D6QTI9_ARACU</name>
<keyword evidence="3" id="KW-0238">DNA-binding</keyword>
<keyword evidence="4" id="KW-0804">Transcription</keyword>
<dbReference type="PRINTS" id="PR00367">
    <property type="entry name" value="ETHRSPELEMNT"/>
</dbReference>
<evidence type="ECO:0000256" key="6">
    <source>
        <dbReference type="SAM" id="MobiDB-lite"/>
    </source>
</evidence>
<evidence type="ECO:0000256" key="2">
    <source>
        <dbReference type="ARBA" id="ARBA00023015"/>
    </source>
</evidence>
<feature type="domain" description="AP2/ERF" evidence="9">
    <location>
        <begin position="183"/>
        <end position="238"/>
    </location>
</feature>
<organism evidence="10">
    <name type="scientific">Araucaria cunninghamii</name>
    <name type="common">Hoop pine</name>
    <name type="synonym">Moreton Bay pine</name>
    <dbReference type="NCBI Taxonomy" id="56994"/>
    <lineage>
        <taxon>Eukaryota</taxon>
        <taxon>Viridiplantae</taxon>
        <taxon>Streptophyta</taxon>
        <taxon>Embryophyta</taxon>
        <taxon>Tracheophyta</taxon>
        <taxon>Spermatophyta</taxon>
        <taxon>Pinopsida</taxon>
        <taxon>Pinidae</taxon>
        <taxon>Conifers II</taxon>
        <taxon>Araucariales</taxon>
        <taxon>Araucariaceae</taxon>
        <taxon>Araucaria</taxon>
    </lineage>
</organism>
<evidence type="ECO:0008006" key="11">
    <source>
        <dbReference type="Google" id="ProtNLM"/>
    </source>
</evidence>
<dbReference type="Pfam" id="PF00847">
    <property type="entry name" value="AP2"/>
    <property type="match status" value="1"/>
</dbReference>
<dbReference type="InterPro" id="IPR015300">
    <property type="entry name" value="DNA-bd_pseudobarrel_sf"/>
</dbReference>
<reference evidence="10" key="1">
    <citation type="submission" date="2015-03" db="EMBL/GenBank/DDBJ databases">
        <title>A transcriptome of Araucaria cunninghamii, an australian fine timber species.</title>
        <authorList>
            <person name="Jing Yi C.J.Y."/>
            <person name="Yin San L.Y.S."/>
            <person name="Abdul Karim S.S."/>
            <person name="Wan Azmi N.N."/>
            <person name="Hercus R.R."/>
            <person name="Croft L.L."/>
        </authorList>
    </citation>
    <scope>NUCLEOTIDE SEQUENCE</scope>
    <source>
        <strain evidence="10">MI0301</strain>
        <tissue evidence="10">Leaf</tissue>
    </source>
</reference>
<dbReference type="GO" id="GO:0003677">
    <property type="term" value="F:DNA binding"/>
    <property type="evidence" value="ECO:0007669"/>
    <property type="project" value="UniProtKB-KW"/>
</dbReference>
<dbReference type="CDD" id="cd00018">
    <property type="entry name" value="AP2"/>
    <property type="match status" value="1"/>
</dbReference>
<dbReference type="PROSITE" id="PS51032">
    <property type="entry name" value="AP2_ERF"/>
    <property type="match status" value="1"/>
</dbReference>
<dbReference type="FunFam" id="3.30.730.10:FF:000008">
    <property type="entry name" value="AP2 domain-containing protein RAP2.8"/>
    <property type="match status" value="1"/>
</dbReference>
<keyword evidence="7" id="KW-1133">Transmembrane helix</keyword>
<dbReference type="GO" id="GO:0005634">
    <property type="term" value="C:nucleus"/>
    <property type="evidence" value="ECO:0007669"/>
    <property type="project" value="UniProtKB-SubCell"/>
</dbReference>
<keyword evidence="2" id="KW-0805">Transcription regulation</keyword>
<dbReference type="SUPFAM" id="SSF54171">
    <property type="entry name" value="DNA-binding domain"/>
    <property type="match status" value="1"/>
</dbReference>
<evidence type="ECO:0000259" key="8">
    <source>
        <dbReference type="PROSITE" id="PS50863"/>
    </source>
</evidence>
<dbReference type="GO" id="GO:0003700">
    <property type="term" value="F:DNA-binding transcription factor activity"/>
    <property type="evidence" value="ECO:0007669"/>
    <property type="project" value="InterPro"/>
</dbReference>
<dbReference type="Gene3D" id="3.30.730.10">
    <property type="entry name" value="AP2/ERF domain"/>
    <property type="match status" value="1"/>
</dbReference>
<dbReference type="PROSITE" id="PS50863">
    <property type="entry name" value="B3"/>
    <property type="match status" value="1"/>
</dbReference>
<accession>A0A0D6QTI9</accession>
<dbReference type="InterPro" id="IPR003340">
    <property type="entry name" value="B3_DNA-bd"/>
</dbReference>
<dbReference type="Gene3D" id="2.40.330.10">
    <property type="entry name" value="DNA-binding pseudobarrel domain"/>
    <property type="match status" value="1"/>
</dbReference>
<dbReference type="Pfam" id="PF02362">
    <property type="entry name" value="B3"/>
    <property type="match status" value="1"/>
</dbReference>
<keyword evidence="7" id="KW-0472">Membrane</keyword>
<evidence type="ECO:0000256" key="7">
    <source>
        <dbReference type="SAM" id="Phobius"/>
    </source>
</evidence>
<feature type="region of interest" description="Disordered" evidence="6">
    <location>
        <begin position="535"/>
        <end position="554"/>
    </location>
</feature>
<feature type="compositionally biased region" description="Acidic residues" evidence="6">
    <location>
        <begin position="115"/>
        <end position="129"/>
    </location>
</feature>
<feature type="compositionally biased region" description="Basic and acidic residues" evidence="6">
    <location>
        <begin position="270"/>
        <end position="280"/>
    </location>
</feature>
<keyword evidence="5" id="KW-0539">Nucleus</keyword>
<dbReference type="InterPro" id="IPR001471">
    <property type="entry name" value="AP2/ERF_dom"/>
</dbReference>
<dbReference type="PANTHER" id="PTHR31140:SF139">
    <property type="entry name" value="B3 DOMAIN-CONTAINING PROTEIN OS02G0455900-RELATED"/>
    <property type="match status" value="1"/>
</dbReference>
<comment type="subcellular location">
    <subcellularLocation>
        <location evidence="1">Nucleus</location>
    </subcellularLocation>
</comment>
<dbReference type="CDD" id="cd10017">
    <property type="entry name" value="B3_DNA"/>
    <property type="match status" value="1"/>
</dbReference>
<dbReference type="InterPro" id="IPR036955">
    <property type="entry name" value="AP2/ERF_dom_sf"/>
</dbReference>
<dbReference type="SMART" id="SM00380">
    <property type="entry name" value="AP2"/>
    <property type="match status" value="1"/>
</dbReference>
<feature type="transmembrane region" description="Helical" evidence="7">
    <location>
        <begin position="20"/>
        <end position="50"/>
    </location>
</feature>
<dbReference type="AlphaFoldDB" id="A0A0D6QTI9"/>
<proteinExistence type="predicted"/>
<dbReference type="PANTHER" id="PTHR31140">
    <property type="entry name" value="B3 DOMAIN-CONTAINING TRANSCRIPTION FACTOR ABI3"/>
    <property type="match status" value="1"/>
</dbReference>
<sequence length="554" mass="61635">MRRYTHFISRENPRFPLADFSFLLLTFLCAVIPDCIYTLPISVFCVYVLLKTVGSLSEIMYAGVVTAPVASPLLKVWQGNAEWGLNVSANSGKPDYHGIKTSLEERADEEKCALAEDEAGSDCTTEEDSTPPSPANGKRIPCFPPTGLERMGSETSVVSGESENNNNKNVVDKKEAGKLPSSQYKGVVPQPNGRWGAQIYEKHQRVWLGTFNTEEEAATAYDRAALRFRGRDAITNFAPLEDAHPEALFLRRHSKAEIVDMLRKHTYGDELEQATKDKNAGPKTSSNSDDPGVERSTLAKADAAFPRQILFEKAVTPSDVGKLNRLVIPKHHAEKYFPLAVAAGAKGVLLNFEDGVTKTWRFRYSYWHSSQSYVLTKGWSRYVRDKRLQAGDVVAFERSNGAASQLYISFRRRPGNFLQRAAQSPAAAGRLLSPLQSPSPFPGYRQLSQVFYSPLRPVQPAPTISSRNYYMSASNDGNFSQVDFSNLRPPCFPPGIRLFGVDVSQSSTSTTLNLFPPSTAEDCNNCEELQKSWKRKSEEPSGFYSGKKRCHERL</sequence>
<feature type="compositionally biased region" description="Low complexity" evidence="6">
    <location>
        <begin position="153"/>
        <end position="169"/>
    </location>
</feature>
<protein>
    <recommendedName>
        <fullName evidence="11">TF-B3 domain-containing protein</fullName>
    </recommendedName>
</protein>
<feature type="domain" description="TF-B3" evidence="8">
    <location>
        <begin position="311"/>
        <end position="414"/>
    </location>
</feature>
<evidence type="ECO:0000256" key="3">
    <source>
        <dbReference type="ARBA" id="ARBA00023125"/>
    </source>
</evidence>
<dbReference type="InterPro" id="IPR016177">
    <property type="entry name" value="DNA-bd_dom_sf"/>
</dbReference>
<dbReference type="SMART" id="SM01019">
    <property type="entry name" value="B3"/>
    <property type="match status" value="1"/>
</dbReference>
<evidence type="ECO:0000313" key="10">
    <source>
        <dbReference type="EMBL" id="JAG93776.1"/>
    </source>
</evidence>
<dbReference type="InterPro" id="IPR044800">
    <property type="entry name" value="LEC2-like"/>
</dbReference>
<evidence type="ECO:0000256" key="5">
    <source>
        <dbReference type="ARBA" id="ARBA00023242"/>
    </source>
</evidence>
<dbReference type="EMBL" id="GCKF01045668">
    <property type="protein sequence ID" value="JAG93776.1"/>
    <property type="molecule type" value="Transcribed_RNA"/>
</dbReference>
<evidence type="ECO:0000256" key="1">
    <source>
        <dbReference type="ARBA" id="ARBA00004123"/>
    </source>
</evidence>
<dbReference type="SUPFAM" id="SSF101936">
    <property type="entry name" value="DNA-binding pseudobarrel domain"/>
    <property type="match status" value="1"/>
</dbReference>
<feature type="region of interest" description="Disordered" evidence="6">
    <location>
        <begin position="270"/>
        <end position="294"/>
    </location>
</feature>
<keyword evidence="7" id="KW-0812">Transmembrane</keyword>
<evidence type="ECO:0000259" key="9">
    <source>
        <dbReference type="PROSITE" id="PS51032"/>
    </source>
</evidence>
<evidence type="ECO:0000256" key="4">
    <source>
        <dbReference type="ARBA" id="ARBA00023163"/>
    </source>
</evidence>